<organism evidence="2 3">
    <name type="scientific">Enterovibrio coralii</name>
    <dbReference type="NCBI Taxonomy" id="294935"/>
    <lineage>
        <taxon>Bacteria</taxon>
        <taxon>Pseudomonadati</taxon>
        <taxon>Pseudomonadota</taxon>
        <taxon>Gammaproteobacteria</taxon>
        <taxon>Vibrionales</taxon>
        <taxon>Vibrionaceae</taxon>
        <taxon>Enterovibrio</taxon>
    </lineage>
</organism>
<reference evidence="2 3" key="1">
    <citation type="submission" date="2015-11" db="EMBL/GenBank/DDBJ databases">
        <title>Genomic Taxonomy of the Vibrionaceae.</title>
        <authorList>
            <person name="Gomez-Gil B."/>
            <person name="Enciso-Ibarra J."/>
        </authorList>
    </citation>
    <scope>NUCLEOTIDE SEQUENCE [LARGE SCALE GENOMIC DNA]</scope>
    <source>
        <strain evidence="2 3">CAIM 912</strain>
    </source>
</reference>
<dbReference type="GO" id="GO:0016810">
    <property type="term" value="F:hydrolase activity, acting on carbon-nitrogen (but not peptide) bonds"/>
    <property type="evidence" value="ECO:0007669"/>
    <property type="project" value="InterPro"/>
</dbReference>
<dbReference type="Proteomes" id="UP000070529">
    <property type="component" value="Unassembled WGS sequence"/>
</dbReference>
<accession>A0A135I4Z9</accession>
<dbReference type="PANTHER" id="PTHR45985:SF3">
    <property type="entry name" value="CHITIN DEACETYLASE-LIKE 4"/>
    <property type="match status" value="1"/>
</dbReference>
<dbReference type="InterPro" id="IPR011330">
    <property type="entry name" value="Glyco_hydro/deAcase_b/a-brl"/>
</dbReference>
<dbReference type="SUPFAM" id="SSF88713">
    <property type="entry name" value="Glycoside hydrolase/deacetylase"/>
    <property type="match status" value="1"/>
</dbReference>
<dbReference type="InterPro" id="IPR052740">
    <property type="entry name" value="CE4"/>
</dbReference>
<dbReference type="GO" id="GO:0005975">
    <property type="term" value="P:carbohydrate metabolic process"/>
    <property type="evidence" value="ECO:0007669"/>
    <property type="project" value="InterPro"/>
</dbReference>
<name>A0A135I4Z9_9GAMM</name>
<proteinExistence type="predicted"/>
<gene>
    <name evidence="2" type="ORF">ATN88_07425</name>
</gene>
<protein>
    <recommendedName>
        <fullName evidence="1">NodB homology domain-containing protein</fullName>
    </recommendedName>
</protein>
<keyword evidence="3" id="KW-1185">Reference proteome</keyword>
<dbReference type="Pfam" id="PF01522">
    <property type="entry name" value="Polysacc_deac_1"/>
    <property type="match status" value="1"/>
</dbReference>
<dbReference type="InterPro" id="IPR002509">
    <property type="entry name" value="NODB_dom"/>
</dbReference>
<feature type="domain" description="NodB homology" evidence="1">
    <location>
        <begin position="4"/>
        <end position="143"/>
    </location>
</feature>
<sequence>MFVCLSFDDNYDANGLSWVLQMLELFQNPCGYDVFSSKPLSATFFVQSGPSWEREDMLTLWRNAHEYGHDLGNHTDAHSFWDPFEGDVSQNFWRYQIGLCNDFLTLPLEKGGVNHGTISGFRAPFMRYDDNLLQVLLENGMKYDSSLPAGNTPSHDGTNNYWPYTLDNGSPEHDIAVESGWKTKISKYPGLWEAPTHCLIVPPNQELEKFGINYSLREKIADRVDWFDTETGKGENFDCNLYNSPAEGGSGLTGRDVFAIYAHNLDLRLKGNRAPLILGLHSEHYAYFGYEPFFTTPESSVEDRRIALMRFIKYALSKPEVRFVSLKTLIDWMEEPTPLKIRAV</sequence>
<dbReference type="PANTHER" id="PTHR45985">
    <property type="match status" value="1"/>
</dbReference>
<dbReference type="AlphaFoldDB" id="A0A135I4Z9"/>
<evidence type="ECO:0000313" key="3">
    <source>
        <dbReference type="Proteomes" id="UP000070529"/>
    </source>
</evidence>
<evidence type="ECO:0000259" key="1">
    <source>
        <dbReference type="Pfam" id="PF01522"/>
    </source>
</evidence>
<dbReference type="EMBL" id="LNTY01000050">
    <property type="protein sequence ID" value="KXF80512.1"/>
    <property type="molecule type" value="Genomic_DNA"/>
</dbReference>
<dbReference type="Gene3D" id="3.20.20.370">
    <property type="entry name" value="Glycoside hydrolase/deacetylase"/>
    <property type="match status" value="1"/>
</dbReference>
<dbReference type="STRING" id="294935.ATN88_07425"/>
<evidence type="ECO:0000313" key="2">
    <source>
        <dbReference type="EMBL" id="KXF80512.1"/>
    </source>
</evidence>
<comment type="caution">
    <text evidence="2">The sequence shown here is derived from an EMBL/GenBank/DDBJ whole genome shotgun (WGS) entry which is preliminary data.</text>
</comment>